<dbReference type="AlphaFoldDB" id="A0AA35CP10"/>
<dbReference type="EC" id="3.1.21.2" evidence="7"/>
<dbReference type="Pfam" id="PF01261">
    <property type="entry name" value="AP_endonuc_2"/>
    <property type="match status" value="1"/>
</dbReference>
<evidence type="ECO:0000256" key="7">
    <source>
        <dbReference type="HAMAP-Rule" id="MF_00152"/>
    </source>
</evidence>
<accession>A0AA35CP10</accession>
<keyword evidence="5 7" id="KW-0862">Zinc</keyword>
<evidence type="ECO:0000256" key="5">
    <source>
        <dbReference type="ARBA" id="ARBA00022833"/>
    </source>
</evidence>
<evidence type="ECO:0000256" key="1">
    <source>
        <dbReference type="ARBA" id="ARBA00005340"/>
    </source>
</evidence>
<feature type="binding site" evidence="7">
    <location>
        <position position="213"/>
    </location>
    <ligand>
        <name>Zn(2+)</name>
        <dbReference type="ChEBI" id="CHEBI:29105"/>
        <label>2</label>
    </ligand>
</feature>
<dbReference type="GO" id="GO:0008081">
    <property type="term" value="F:phosphoric diester hydrolase activity"/>
    <property type="evidence" value="ECO:0007669"/>
    <property type="project" value="TreeGrafter"/>
</dbReference>
<feature type="binding site" evidence="7">
    <location>
        <position position="142"/>
    </location>
    <ligand>
        <name>Zn(2+)</name>
        <dbReference type="ChEBI" id="CHEBI:29105"/>
        <label>1</label>
    </ligand>
</feature>
<dbReference type="PANTHER" id="PTHR21445:SF0">
    <property type="entry name" value="APURINIC-APYRIMIDINIC ENDONUCLEASE"/>
    <property type="match status" value="1"/>
</dbReference>
<proteinExistence type="inferred from homology"/>
<feature type="binding site" evidence="7">
    <location>
        <position position="66"/>
    </location>
    <ligand>
        <name>Zn(2+)</name>
        <dbReference type="ChEBI" id="CHEBI:29105"/>
        <label>1</label>
    </ligand>
</feature>
<dbReference type="PANTHER" id="PTHR21445">
    <property type="entry name" value="ENDONUCLEASE IV ENDODEOXYRIBONUCLEASE IV"/>
    <property type="match status" value="1"/>
</dbReference>
<feature type="binding site" evidence="7">
    <location>
        <position position="106"/>
    </location>
    <ligand>
        <name>Zn(2+)</name>
        <dbReference type="ChEBI" id="CHEBI:29105"/>
        <label>1</label>
    </ligand>
</feature>
<evidence type="ECO:0000313" key="9">
    <source>
        <dbReference type="EMBL" id="BDG60940.1"/>
    </source>
</evidence>
<dbReference type="EMBL" id="AP025628">
    <property type="protein sequence ID" value="BDG60940.1"/>
    <property type="molecule type" value="Genomic_DNA"/>
</dbReference>
<dbReference type="NCBIfam" id="TIGR00587">
    <property type="entry name" value="nfo"/>
    <property type="match status" value="1"/>
</dbReference>
<evidence type="ECO:0000256" key="6">
    <source>
        <dbReference type="ARBA" id="ARBA00023204"/>
    </source>
</evidence>
<feature type="binding site" evidence="7">
    <location>
        <position position="258"/>
    </location>
    <ligand>
        <name>Zn(2+)</name>
        <dbReference type="ChEBI" id="CHEBI:29105"/>
        <label>2</label>
    </ligand>
</feature>
<sequence length="282" mass="30810">MILGAHLTITAGLAAAMDLCVELGGNTFQFFTRNPRGGKQRDMTDGEIQEGNERRAALGVQALVGHFPYTVNLASPKPDAYRFARDVLYQDLRWGDRIGADVLVVHPGSHVGEGVDAGIERIAGAVRHALDGYAGRTRLLLETMSGQGSEVGYEPGHLRRILEAADWHPALGVCLDSCHLFAAGFDLRTPEGVAGMVETFDRVIGLDRIGCLHLNDSKTPLGSHRDRHELIGRGHLGRAGIRAILENPFIRTLPVVLETPVDDIREYADEIRAVREILAERD</sequence>
<keyword evidence="7 9" id="KW-0255">Endonuclease</keyword>
<feature type="binding site" evidence="7">
    <location>
        <position position="226"/>
    </location>
    <ligand>
        <name>Zn(2+)</name>
        <dbReference type="ChEBI" id="CHEBI:29105"/>
        <label>3</label>
    </ligand>
</feature>
<dbReference type="InterPro" id="IPR036237">
    <property type="entry name" value="Xyl_isomerase-like_sf"/>
</dbReference>
<protein>
    <recommendedName>
        <fullName evidence="7">Probable endonuclease 4</fullName>
        <ecNumber evidence="7">3.1.21.2</ecNumber>
    </recommendedName>
    <alternativeName>
        <fullName evidence="7">Endodeoxyribonuclease IV</fullName>
    </alternativeName>
    <alternativeName>
        <fullName evidence="7">Endonuclease IV</fullName>
    </alternativeName>
</protein>
<feature type="binding site" evidence="7">
    <location>
        <position position="142"/>
    </location>
    <ligand>
        <name>Zn(2+)</name>
        <dbReference type="ChEBI" id="CHEBI:29105"/>
        <label>2</label>
    </ligand>
</feature>
<gene>
    <name evidence="7 9" type="primary">nfo</name>
    <name evidence="9" type="ORF">caldi_20300</name>
</gene>
<dbReference type="Proteomes" id="UP001163687">
    <property type="component" value="Chromosome"/>
</dbReference>
<dbReference type="GO" id="GO:0003677">
    <property type="term" value="F:DNA binding"/>
    <property type="evidence" value="ECO:0007669"/>
    <property type="project" value="InterPro"/>
</dbReference>
<feature type="binding site" evidence="7">
    <location>
        <position position="228"/>
    </location>
    <ligand>
        <name>Zn(2+)</name>
        <dbReference type="ChEBI" id="CHEBI:29105"/>
        <label>3</label>
    </ligand>
</feature>
<keyword evidence="2 7" id="KW-0479">Metal-binding</keyword>
<reference evidence="9" key="1">
    <citation type="submission" date="2022-03" db="EMBL/GenBank/DDBJ databases">
        <title>Complete genome sequence of Caldinitratiruptor microaerophilus.</title>
        <authorList>
            <person name="Mukaiyama R."/>
            <person name="Nishiyama T."/>
            <person name="Ueda K."/>
        </authorList>
    </citation>
    <scope>NUCLEOTIDE SEQUENCE</scope>
    <source>
        <strain evidence="9">JCM 16183</strain>
    </source>
</reference>
<comment type="catalytic activity">
    <reaction evidence="7">
        <text>Endonucleolytic cleavage to 5'-phosphooligonucleotide end-products.</text>
        <dbReference type="EC" id="3.1.21.2"/>
    </reaction>
</comment>
<evidence type="ECO:0000259" key="8">
    <source>
        <dbReference type="Pfam" id="PF01261"/>
    </source>
</evidence>
<dbReference type="GO" id="GO:0008833">
    <property type="term" value="F:deoxyribonuclease IV (phage-T4-induced) activity"/>
    <property type="evidence" value="ECO:0007669"/>
    <property type="project" value="UniProtKB-UniRule"/>
</dbReference>
<dbReference type="GO" id="GO:0003906">
    <property type="term" value="F:DNA-(apurinic or apyrimidinic site) endonuclease activity"/>
    <property type="evidence" value="ECO:0007669"/>
    <property type="project" value="TreeGrafter"/>
</dbReference>
<dbReference type="PROSITE" id="PS00731">
    <property type="entry name" value="AP_NUCLEASE_F2_3"/>
    <property type="match status" value="1"/>
</dbReference>
<dbReference type="CDD" id="cd00019">
    <property type="entry name" value="AP2Ec"/>
    <property type="match status" value="1"/>
</dbReference>
<feature type="binding site" evidence="7">
    <location>
        <position position="176"/>
    </location>
    <ligand>
        <name>Zn(2+)</name>
        <dbReference type="ChEBI" id="CHEBI:29105"/>
        <label>2</label>
    </ligand>
</feature>
<dbReference type="FunFam" id="3.20.20.150:FF:000001">
    <property type="entry name" value="Probable endonuclease 4"/>
    <property type="match status" value="1"/>
</dbReference>
<dbReference type="InterPro" id="IPR001719">
    <property type="entry name" value="AP_endonuc_2"/>
</dbReference>
<dbReference type="Gene3D" id="3.20.20.150">
    <property type="entry name" value="Divalent-metal-dependent TIM barrel enzymes"/>
    <property type="match status" value="1"/>
</dbReference>
<evidence type="ECO:0000256" key="4">
    <source>
        <dbReference type="ARBA" id="ARBA00022801"/>
    </source>
</evidence>
<evidence type="ECO:0000313" key="10">
    <source>
        <dbReference type="Proteomes" id="UP001163687"/>
    </source>
</evidence>
<dbReference type="PROSITE" id="PS51432">
    <property type="entry name" value="AP_NUCLEASE_F2_4"/>
    <property type="match status" value="1"/>
</dbReference>
<dbReference type="RefSeq" id="WP_264841624.1">
    <property type="nucleotide sequence ID" value="NZ_AP025628.1"/>
</dbReference>
<name>A0AA35CP10_9FIRM</name>
<evidence type="ECO:0000256" key="3">
    <source>
        <dbReference type="ARBA" id="ARBA00022763"/>
    </source>
</evidence>
<dbReference type="GO" id="GO:0006284">
    <property type="term" value="P:base-excision repair"/>
    <property type="evidence" value="ECO:0007669"/>
    <property type="project" value="TreeGrafter"/>
</dbReference>
<dbReference type="InterPro" id="IPR013022">
    <property type="entry name" value="Xyl_isomerase-like_TIM-brl"/>
</dbReference>
<keyword evidence="6 7" id="KW-0234">DNA repair</keyword>
<feature type="domain" description="Xylose isomerase-like TIM barrel" evidence="8">
    <location>
        <begin position="18"/>
        <end position="275"/>
    </location>
</feature>
<keyword evidence="3 7" id="KW-0227">DNA damage</keyword>
<keyword evidence="4 7" id="KW-0378">Hydrolase</keyword>
<evidence type="ECO:0000256" key="2">
    <source>
        <dbReference type="ARBA" id="ARBA00022723"/>
    </source>
</evidence>
<comment type="cofactor">
    <cofactor evidence="7">
        <name>Zn(2+)</name>
        <dbReference type="ChEBI" id="CHEBI:29105"/>
    </cofactor>
    <text evidence="7">Binds 3 Zn(2+) ions.</text>
</comment>
<keyword evidence="7" id="KW-0540">Nuclease</keyword>
<feature type="binding site" evidence="7">
    <location>
        <position position="179"/>
    </location>
    <ligand>
        <name>Zn(2+)</name>
        <dbReference type="ChEBI" id="CHEBI:29105"/>
        <label>3</label>
    </ligand>
</feature>
<organism evidence="9 10">
    <name type="scientific">Caldinitratiruptor microaerophilus</name>
    <dbReference type="NCBI Taxonomy" id="671077"/>
    <lineage>
        <taxon>Bacteria</taxon>
        <taxon>Bacillati</taxon>
        <taxon>Bacillota</taxon>
        <taxon>Clostridia</taxon>
        <taxon>Eubacteriales</taxon>
        <taxon>Symbiobacteriaceae</taxon>
        <taxon>Caldinitratiruptor</taxon>
    </lineage>
</organism>
<dbReference type="HAMAP" id="MF_00152">
    <property type="entry name" value="Nfo"/>
    <property type="match status" value="1"/>
</dbReference>
<dbReference type="SUPFAM" id="SSF51658">
    <property type="entry name" value="Xylose isomerase-like"/>
    <property type="match status" value="1"/>
</dbReference>
<dbReference type="InterPro" id="IPR018246">
    <property type="entry name" value="AP_endonuc_F2_Zn_BS"/>
</dbReference>
<keyword evidence="10" id="KW-1185">Reference proteome</keyword>
<dbReference type="GO" id="GO:0008270">
    <property type="term" value="F:zinc ion binding"/>
    <property type="evidence" value="ECO:0007669"/>
    <property type="project" value="UniProtKB-UniRule"/>
</dbReference>
<comment type="similarity">
    <text evidence="1 7">Belongs to the AP endonuclease 2 family.</text>
</comment>
<dbReference type="SMART" id="SM00518">
    <property type="entry name" value="AP2Ec"/>
    <property type="match status" value="1"/>
</dbReference>
<comment type="function">
    <text evidence="7">Endonuclease IV plays a role in DNA repair. It cleaves phosphodiester bonds at apurinic or apyrimidinic (AP) sites, generating a 3'-hydroxyl group and a 5'-terminal sugar phosphate.</text>
</comment>
<dbReference type="KEGG" id="cmic:caldi_20300"/>